<feature type="compositionally biased region" description="Polar residues" evidence="2">
    <location>
        <begin position="1"/>
        <end position="10"/>
    </location>
</feature>
<organism evidence="3 4">
    <name type="scientific">Aspergillus violaceofuscus (strain CBS 115571)</name>
    <dbReference type="NCBI Taxonomy" id="1450538"/>
    <lineage>
        <taxon>Eukaryota</taxon>
        <taxon>Fungi</taxon>
        <taxon>Dikarya</taxon>
        <taxon>Ascomycota</taxon>
        <taxon>Pezizomycotina</taxon>
        <taxon>Eurotiomycetes</taxon>
        <taxon>Eurotiomycetidae</taxon>
        <taxon>Eurotiales</taxon>
        <taxon>Aspergillaceae</taxon>
        <taxon>Aspergillus</taxon>
    </lineage>
</organism>
<feature type="coiled-coil region" evidence="1">
    <location>
        <begin position="87"/>
        <end position="216"/>
    </location>
</feature>
<dbReference type="AlphaFoldDB" id="A0A2V5HF84"/>
<feature type="region of interest" description="Disordered" evidence="2">
    <location>
        <begin position="557"/>
        <end position="576"/>
    </location>
</feature>
<feature type="region of interest" description="Disordered" evidence="2">
    <location>
        <begin position="249"/>
        <end position="305"/>
    </location>
</feature>
<name>A0A2V5HF84_ASPV1</name>
<feature type="compositionally biased region" description="Basic and acidic residues" evidence="2">
    <location>
        <begin position="625"/>
        <end position="641"/>
    </location>
</feature>
<dbReference type="STRING" id="1450538.A0A2V5HF84"/>
<protein>
    <submittedName>
        <fullName evidence="3">Uncharacterized protein</fullName>
    </submittedName>
</protein>
<evidence type="ECO:0000256" key="1">
    <source>
        <dbReference type="SAM" id="Coils"/>
    </source>
</evidence>
<feature type="region of interest" description="Disordered" evidence="2">
    <location>
        <begin position="621"/>
        <end position="651"/>
    </location>
</feature>
<dbReference type="Proteomes" id="UP000249829">
    <property type="component" value="Unassembled WGS sequence"/>
</dbReference>
<reference evidence="3 4" key="1">
    <citation type="submission" date="2018-02" db="EMBL/GenBank/DDBJ databases">
        <title>The genomes of Aspergillus section Nigri reveals drivers in fungal speciation.</title>
        <authorList>
            <consortium name="DOE Joint Genome Institute"/>
            <person name="Vesth T.C."/>
            <person name="Nybo J."/>
            <person name="Theobald S."/>
            <person name="Brandl J."/>
            <person name="Frisvad J.C."/>
            <person name="Nielsen K.F."/>
            <person name="Lyhne E.K."/>
            <person name="Kogle M.E."/>
            <person name="Kuo A."/>
            <person name="Riley R."/>
            <person name="Clum A."/>
            <person name="Nolan M."/>
            <person name="Lipzen A."/>
            <person name="Salamov A."/>
            <person name="Henrissat B."/>
            <person name="Wiebenga A."/>
            <person name="De vries R.P."/>
            <person name="Grigoriev I.V."/>
            <person name="Mortensen U.H."/>
            <person name="Andersen M.R."/>
            <person name="Baker S.E."/>
        </authorList>
    </citation>
    <scope>NUCLEOTIDE SEQUENCE [LARGE SCALE GENOMIC DNA]</scope>
    <source>
        <strain evidence="3 4">CBS 115571</strain>
    </source>
</reference>
<gene>
    <name evidence="3" type="ORF">BO99DRAFT_399361</name>
</gene>
<dbReference type="OMA" id="CSCRIAE"/>
<dbReference type="PANTHER" id="PTHR42041">
    <property type="entry name" value="DNA ENDONUCLEASE ACTIVATOR CTP1 C-TERMINAL DOMAIN-CONTAINING PROTEIN"/>
    <property type="match status" value="1"/>
</dbReference>
<sequence>MDSPFSSPTKALNPLSPERMNQQFTPNSSLTSNILNLRGSHSRGLSDVQSKVAYLNGLSSRGNSPAHAHQQQTASNSAALQRAILGREEAESALAHANADLAEAQSRERRISERLESLLEELQTSKERQAHERAVFEKEIRKARKEAFRAGSVVVKAQEDLKHARAEAKALKEEVQAERRAKEQAKQEAFERAYALAGLTEEMEVLKEQLRVAEANIKSRSLKAHTLKLSQEGAGRMSLAEGDLALLLTPTPRRPKRSAEDSVNSPMVHATKPSPAHQTPPKRQRLSDLTPRQEVQEHTVSAADHDKVEELERILKRERQLRTDAEDLIEFLKLECQFKRCSCRLTEPEEIDHVHEAGTVEAAEQNEHEHCTEQHGDHIGVPTNDEVESHTPVGEPAGFATQENLEETVDDDDDLEEAQEFEQEIVEDAEDDDDDPAEEPVITFSPATGTFHTIPSPVRGSPRKQLPANALHSPLAEVESEAEAPAMTGSPVSKHATHRHETPFDSIMESDAFIPTSTPETHRSSVVVDVPWDPVLPVVRDARNSQVTDDLRKIPLRADDESSSNRFPDVPGTPISREEALAQIRARRGRTNTIKRSISAGESALRSGGMGVTPVRSARRIPGLHHTEARSDGSVRDRRDISAPIRMSSYH</sequence>
<evidence type="ECO:0000313" key="3">
    <source>
        <dbReference type="EMBL" id="PYI22995.1"/>
    </source>
</evidence>
<proteinExistence type="predicted"/>
<feature type="compositionally biased region" description="Polar residues" evidence="2">
    <location>
        <begin position="19"/>
        <end position="32"/>
    </location>
</feature>
<feature type="region of interest" description="Disordered" evidence="2">
    <location>
        <begin position="446"/>
        <end position="497"/>
    </location>
</feature>
<keyword evidence="1" id="KW-0175">Coiled coil</keyword>
<dbReference type="PANTHER" id="PTHR42041:SF1">
    <property type="entry name" value="DNA ENDONUCLEASE ACTIVATOR CTP1 C-TERMINAL DOMAIN-CONTAINING PROTEIN"/>
    <property type="match status" value="1"/>
</dbReference>
<evidence type="ECO:0000313" key="4">
    <source>
        <dbReference type="Proteomes" id="UP000249829"/>
    </source>
</evidence>
<evidence type="ECO:0000256" key="2">
    <source>
        <dbReference type="SAM" id="MobiDB-lite"/>
    </source>
</evidence>
<keyword evidence="4" id="KW-1185">Reference proteome</keyword>
<feature type="region of interest" description="Disordered" evidence="2">
    <location>
        <begin position="1"/>
        <end position="32"/>
    </location>
</feature>
<feature type="coiled-coil region" evidence="1">
    <location>
        <begin position="308"/>
        <end position="335"/>
    </location>
</feature>
<accession>A0A2V5HF84</accession>
<dbReference type="EMBL" id="KZ825107">
    <property type="protein sequence ID" value="PYI22995.1"/>
    <property type="molecule type" value="Genomic_DNA"/>
</dbReference>